<keyword evidence="15" id="KW-0472">Membrane</keyword>
<feature type="compositionally biased region" description="Polar residues" evidence="14">
    <location>
        <begin position="697"/>
        <end position="709"/>
    </location>
</feature>
<evidence type="ECO:0000256" key="5">
    <source>
        <dbReference type="ARBA" id="ARBA00023018"/>
    </source>
</evidence>
<proteinExistence type="predicted"/>
<comment type="function">
    <text evidence="9">Transmembrane protein that plays important roles in connecting the extracellular matrix to the cytoskeleton. Acts as a cell adhesion receptor in both muscle and non-muscle tissues. Receptor for both DMD and UTRN and, through these interactions, scaffolds axin to the cytoskeleton. Also functions in cell adhesion-mediated signaling and implicated in cell polarity.</text>
</comment>
<dbReference type="GO" id="GO:0021675">
    <property type="term" value="P:nerve development"/>
    <property type="evidence" value="ECO:0007669"/>
    <property type="project" value="TreeGrafter"/>
</dbReference>
<comment type="subcellular location">
    <subcellularLocation>
        <location evidence="1">Cell membrane</location>
        <location evidence="1">Sarcolemma</location>
    </subcellularLocation>
    <subcellularLocation>
        <location evidence="3">Nucleus</location>
        <location evidence="3">Nucleoplasm</location>
    </subcellularLocation>
    <subcellularLocation>
        <location evidence="13">Postsynaptic cell membrane</location>
    </subcellularLocation>
    <subcellularLocation>
        <location evidence="2">Secreted</location>
        <location evidence="2">Extracellular space</location>
    </subcellularLocation>
</comment>
<evidence type="ECO:0000256" key="14">
    <source>
        <dbReference type="SAM" id="MobiDB-lite"/>
    </source>
</evidence>
<comment type="function">
    <text evidence="8">The dystroglycan complex is involved in a number of processes including laminin and basement membrane assembly, sarcolemmal stability, cell survival, peripheral nerve myelination, nodal structure, cell migration, and epithelial polarization.</text>
</comment>
<dbReference type="InterPro" id="IPR013783">
    <property type="entry name" value="Ig-like_fold"/>
</dbReference>
<evidence type="ECO:0000256" key="11">
    <source>
        <dbReference type="ARBA" id="ARBA00030092"/>
    </source>
</evidence>
<evidence type="ECO:0000256" key="6">
    <source>
        <dbReference type="ARBA" id="ARBA00023242"/>
    </source>
</evidence>
<evidence type="ECO:0000256" key="4">
    <source>
        <dbReference type="ARBA" id="ARBA00022553"/>
    </source>
</evidence>
<dbReference type="PANTHER" id="PTHR21559:SF21">
    <property type="entry name" value="DYSTROGLYCAN 1"/>
    <property type="match status" value="1"/>
</dbReference>
<evidence type="ECO:0000256" key="13">
    <source>
        <dbReference type="ARBA" id="ARBA00034100"/>
    </source>
</evidence>
<evidence type="ECO:0000256" key="3">
    <source>
        <dbReference type="ARBA" id="ARBA00004642"/>
    </source>
</evidence>
<dbReference type="GO" id="GO:0005654">
    <property type="term" value="C:nucleoplasm"/>
    <property type="evidence" value="ECO:0007669"/>
    <property type="project" value="UniProtKB-SubCell"/>
</dbReference>
<dbReference type="WBParaSite" id="TMUE_3000011442.1">
    <property type="protein sequence ID" value="TMUE_3000011442.1"/>
    <property type="gene ID" value="WBGene00289952"/>
</dbReference>
<dbReference type="InterPro" id="IPR015919">
    <property type="entry name" value="Cadherin-like_sf"/>
</dbReference>
<feature type="region of interest" description="Disordered" evidence="14">
    <location>
        <begin position="697"/>
        <end position="782"/>
    </location>
</feature>
<sequence>MRRQRLFKLILHTVFVLGCSTSTVRVKNGLPDVAASVGRLFNYTLPRDAFEGPVAKFKVTEAGSDRLPRWLQWDEAKGALIGVPATDDAGPNFIAVSAYGPKANGTPTVYAQDVFSMDVHHFDVAIDESCSGDKGLAAPRLLVVLNRDLVALAPSSRVSLLRSAADQWLETNASRVRLLEWQDVSPALADIALSGDADLATLTSSLTRQAVLLLTIGCEKSFSSPVAVALTSFMKRLGRQPNLAPSMEGKEPIGALCWAIVTLRKYHRKRQVDQVRDVQSRYASVGYNTDIYGETNWFTPTPQRPWLSVRPTGRIELKPGVTIVSSTRVTASMGSPESEDQPLTRTRLLDITTARPKANSRPEVRKSLGTVVCYKGVVCEVRIPDDTFYDVEDGSTVTLRLSLNRLDDQSRPEWMYLDTLDRTLFGLSLETGQWQYSLTANDSGGSAISDAFAIRVLEATGGHDEPHEQRAPNHRVRLALAEDLKYLRQRPSNFVKLVRRLAQYFGESELGAVLVHSIEPGSTVIQWSNGTLLKEKCPRLELGRLIGRMRRKDGQPRREFVSFMRPEFTPISVSISYEGACEPSSPPEGQSTVAPAFDKKPSVTSEPDDGGSSLMSTLLPAIIILLLLIIAGVISCVYYRRSRRAGKHPEDAERKYLSKGTPIIFPDEVDADNECNATSPMLLKEEKPPLQVTELSSFQPNNLVGSSTPKVDGDDQQKQQSSDDGASDGTSNVRTPVMERTTENPLYRPPPPPFDSNRLAERSPKPKHGHPAFREPPPYVPP</sequence>
<evidence type="ECO:0000256" key="1">
    <source>
        <dbReference type="ARBA" id="ARBA00004135"/>
    </source>
</evidence>
<dbReference type="GO" id="GO:0016011">
    <property type="term" value="C:dystroglycan complex"/>
    <property type="evidence" value="ECO:0007669"/>
    <property type="project" value="TreeGrafter"/>
</dbReference>
<dbReference type="PROSITE" id="PS51699">
    <property type="entry name" value="SEA_DG"/>
    <property type="match status" value="1"/>
</dbReference>
<keyword evidence="4" id="KW-0597">Phosphoprotein</keyword>
<dbReference type="Proteomes" id="UP000046395">
    <property type="component" value="Unassembled WGS sequence"/>
</dbReference>
<dbReference type="STRING" id="70415.A0A5S6QX18"/>
<dbReference type="PANTHER" id="PTHR21559">
    <property type="entry name" value="DYSTROGLYCAN-RELATED"/>
    <property type="match status" value="1"/>
</dbReference>
<feature type="region of interest" description="Disordered" evidence="14">
    <location>
        <begin position="579"/>
        <end position="611"/>
    </location>
</feature>
<feature type="transmembrane region" description="Helical" evidence="15">
    <location>
        <begin position="618"/>
        <end position="639"/>
    </location>
</feature>
<dbReference type="InterPro" id="IPR006644">
    <property type="entry name" value="Cadg"/>
</dbReference>
<evidence type="ECO:0000259" key="17">
    <source>
        <dbReference type="PROSITE" id="PS51699"/>
    </source>
</evidence>
<dbReference type="GO" id="GO:0043236">
    <property type="term" value="F:laminin binding"/>
    <property type="evidence" value="ECO:0007669"/>
    <property type="project" value="TreeGrafter"/>
</dbReference>
<feature type="compositionally biased region" description="Low complexity" evidence="14">
    <location>
        <begin position="718"/>
        <end position="729"/>
    </location>
</feature>
<keyword evidence="16" id="KW-0732">Signal</keyword>
<dbReference type="SMART" id="SM00736">
    <property type="entry name" value="CADG"/>
    <property type="match status" value="2"/>
</dbReference>
<dbReference type="Pfam" id="PF05345">
    <property type="entry name" value="He_PIG"/>
    <property type="match status" value="2"/>
</dbReference>
<evidence type="ECO:0000256" key="16">
    <source>
        <dbReference type="SAM" id="SignalP"/>
    </source>
</evidence>
<dbReference type="Pfam" id="PF05454">
    <property type="entry name" value="DAG1"/>
    <property type="match status" value="1"/>
</dbReference>
<dbReference type="PROSITE" id="PS51257">
    <property type="entry name" value="PROKAR_LIPOPROTEIN"/>
    <property type="match status" value="1"/>
</dbReference>
<feature type="chain" id="PRO_5024285297" description="Dystroglycan 1" evidence="16">
    <location>
        <begin position="27"/>
        <end position="782"/>
    </location>
</feature>
<evidence type="ECO:0000313" key="18">
    <source>
        <dbReference type="Proteomes" id="UP000046395"/>
    </source>
</evidence>
<dbReference type="AlphaFoldDB" id="A0A5S6QX18"/>
<dbReference type="GO" id="GO:0005509">
    <property type="term" value="F:calcium ion binding"/>
    <property type="evidence" value="ECO:0007669"/>
    <property type="project" value="InterPro"/>
</dbReference>
<organism evidence="18 19">
    <name type="scientific">Trichuris muris</name>
    <name type="common">Mouse whipworm</name>
    <dbReference type="NCBI Taxonomy" id="70415"/>
    <lineage>
        <taxon>Eukaryota</taxon>
        <taxon>Metazoa</taxon>
        <taxon>Ecdysozoa</taxon>
        <taxon>Nematoda</taxon>
        <taxon>Enoplea</taxon>
        <taxon>Dorylaimia</taxon>
        <taxon>Trichinellida</taxon>
        <taxon>Trichuridae</taxon>
        <taxon>Trichuris</taxon>
    </lineage>
</organism>
<keyword evidence="18" id="KW-1185">Reference proteome</keyword>
<evidence type="ECO:0000256" key="10">
    <source>
        <dbReference type="ARBA" id="ARBA00026224"/>
    </source>
</evidence>
<dbReference type="CDD" id="cd11303">
    <property type="entry name" value="Dystroglycan_repeat"/>
    <property type="match status" value="1"/>
</dbReference>
<evidence type="ECO:0000256" key="12">
    <source>
        <dbReference type="ARBA" id="ARBA00031034"/>
    </source>
</evidence>
<keyword evidence="7" id="KW-0628">Postsynaptic cell membrane</keyword>
<dbReference type="Gene3D" id="2.60.40.10">
    <property type="entry name" value="Immunoglobulins"/>
    <property type="match status" value="2"/>
</dbReference>
<dbReference type="InterPro" id="IPR008465">
    <property type="entry name" value="DAG1_C"/>
</dbReference>
<dbReference type="GO" id="GO:0002009">
    <property type="term" value="P:morphogenesis of an epithelium"/>
    <property type="evidence" value="ECO:0007669"/>
    <property type="project" value="TreeGrafter"/>
</dbReference>
<dbReference type="GO" id="GO:0005576">
    <property type="term" value="C:extracellular region"/>
    <property type="evidence" value="ECO:0007669"/>
    <property type="project" value="UniProtKB-SubCell"/>
</dbReference>
<dbReference type="GO" id="GO:0042383">
    <property type="term" value="C:sarcolemma"/>
    <property type="evidence" value="ECO:0007669"/>
    <property type="project" value="UniProtKB-SubCell"/>
</dbReference>
<keyword evidence="5" id="KW-0770">Synapse</keyword>
<dbReference type="InterPro" id="IPR030398">
    <property type="entry name" value="SEA_DG_dom"/>
</dbReference>
<feature type="signal peptide" evidence="16">
    <location>
        <begin position="1"/>
        <end position="26"/>
    </location>
</feature>
<dbReference type="SUPFAM" id="SSF49313">
    <property type="entry name" value="Cadherin-like"/>
    <property type="match status" value="2"/>
</dbReference>
<feature type="domain" description="Peptidase S72" evidence="17">
    <location>
        <begin position="471"/>
        <end position="580"/>
    </location>
</feature>
<reference evidence="19" key="1">
    <citation type="submission" date="2019-12" db="UniProtKB">
        <authorList>
            <consortium name="WormBaseParasite"/>
        </authorList>
    </citation>
    <scope>IDENTIFICATION</scope>
</reference>
<keyword evidence="15" id="KW-0812">Transmembrane</keyword>
<protein>
    <recommendedName>
        <fullName evidence="10">Dystroglycan 1</fullName>
    </recommendedName>
    <alternativeName>
        <fullName evidence="12">Dystroglycan</fullName>
    </alternativeName>
    <alternativeName>
        <fullName evidence="11">Dystrophin-associated glycoprotein 1</fullName>
    </alternativeName>
</protein>
<keyword evidence="15" id="KW-1133">Transmembrane helix</keyword>
<name>A0A5S6QX18_TRIMR</name>
<evidence type="ECO:0000256" key="15">
    <source>
        <dbReference type="SAM" id="Phobius"/>
    </source>
</evidence>
<dbReference type="GO" id="GO:0045211">
    <property type="term" value="C:postsynaptic membrane"/>
    <property type="evidence" value="ECO:0007669"/>
    <property type="project" value="UniProtKB-SubCell"/>
</dbReference>
<accession>A0A5S6QX18</accession>
<dbReference type="GO" id="GO:0007411">
    <property type="term" value="P:axon guidance"/>
    <property type="evidence" value="ECO:0007669"/>
    <property type="project" value="TreeGrafter"/>
</dbReference>
<evidence type="ECO:0000313" key="19">
    <source>
        <dbReference type="WBParaSite" id="TMUE_3000011442.1"/>
    </source>
</evidence>
<evidence type="ECO:0000256" key="7">
    <source>
        <dbReference type="ARBA" id="ARBA00023257"/>
    </source>
</evidence>
<keyword evidence="6" id="KW-0539">Nucleus</keyword>
<evidence type="ECO:0000256" key="2">
    <source>
        <dbReference type="ARBA" id="ARBA00004239"/>
    </source>
</evidence>
<evidence type="ECO:0000256" key="8">
    <source>
        <dbReference type="ARBA" id="ARBA00023567"/>
    </source>
</evidence>
<evidence type="ECO:0000256" key="9">
    <source>
        <dbReference type="ARBA" id="ARBA00024991"/>
    </source>
</evidence>